<feature type="non-terminal residue" evidence="2">
    <location>
        <position position="164"/>
    </location>
</feature>
<feature type="region of interest" description="Disordered" evidence="1">
    <location>
        <begin position="61"/>
        <end position="86"/>
    </location>
</feature>
<feature type="compositionally biased region" description="Polar residues" evidence="1">
    <location>
        <begin position="76"/>
        <end position="86"/>
    </location>
</feature>
<proteinExistence type="predicted"/>
<sequence length="164" mass="17321">DAAIGPEIHHHDLAAQVGELQRLRVEPVADPGELGRGLALFGGHGDRARHRLRRRVGFGAEAGDHGAAEAKAGDQSGYSNQAQGHRSLLVSSQADLAVGIELGQPRHDQRVVLQVGQRGEADDHDAEALLQARRDPRHAAHAGGDGLPAIGNGKHRDRGADRVS</sequence>
<organism evidence="2 3">
    <name type="scientific">Chiloscyllium punctatum</name>
    <name type="common">Brownbanded bambooshark</name>
    <name type="synonym">Hemiscyllium punctatum</name>
    <dbReference type="NCBI Taxonomy" id="137246"/>
    <lineage>
        <taxon>Eukaryota</taxon>
        <taxon>Metazoa</taxon>
        <taxon>Chordata</taxon>
        <taxon>Craniata</taxon>
        <taxon>Vertebrata</taxon>
        <taxon>Chondrichthyes</taxon>
        <taxon>Elasmobranchii</taxon>
        <taxon>Galeomorphii</taxon>
        <taxon>Galeoidea</taxon>
        <taxon>Orectolobiformes</taxon>
        <taxon>Hemiscylliidae</taxon>
        <taxon>Chiloscyllium</taxon>
    </lineage>
</organism>
<feature type="non-terminal residue" evidence="2">
    <location>
        <position position="1"/>
    </location>
</feature>
<dbReference type="Proteomes" id="UP000287033">
    <property type="component" value="Unassembled WGS sequence"/>
</dbReference>
<dbReference type="EMBL" id="BEZZ01246459">
    <property type="protein sequence ID" value="GCC48410.1"/>
    <property type="molecule type" value="Genomic_DNA"/>
</dbReference>
<accession>A0A401U0K6</accession>
<protein>
    <submittedName>
        <fullName evidence="2">Uncharacterized protein</fullName>
    </submittedName>
</protein>
<evidence type="ECO:0000313" key="3">
    <source>
        <dbReference type="Proteomes" id="UP000287033"/>
    </source>
</evidence>
<keyword evidence="3" id="KW-1185">Reference proteome</keyword>
<name>A0A401U0K6_CHIPU</name>
<evidence type="ECO:0000256" key="1">
    <source>
        <dbReference type="SAM" id="MobiDB-lite"/>
    </source>
</evidence>
<gene>
    <name evidence="2" type="ORF">chiPu_0032811</name>
</gene>
<comment type="caution">
    <text evidence="2">The sequence shown here is derived from an EMBL/GenBank/DDBJ whole genome shotgun (WGS) entry which is preliminary data.</text>
</comment>
<evidence type="ECO:0000313" key="2">
    <source>
        <dbReference type="EMBL" id="GCC48410.1"/>
    </source>
</evidence>
<feature type="compositionally biased region" description="Basic and acidic residues" evidence="1">
    <location>
        <begin position="62"/>
        <end position="72"/>
    </location>
</feature>
<reference evidence="2 3" key="1">
    <citation type="journal article" date="2018" name="Nat. Ecol. Evol.">
        <title>Shark genomes provide insights into elasmobranch evolution and the origin of vertebrates.</title>
        <authorList>
            <person name="Hara Y"/>
            <person name="Yamaguchi K"/>
            <person name="Onimaru K"/>
            <person name="Kadota M"/>
            <person name="Koyanagi M"/>
            <person name="Keeley SD"/>
            <person name="Tatsumi K"/>
            <person name="Tanaka K"/>
            <person name="Motone F"/>
            <person name="Kageyama Y"/>
            <person name="Nozu R"/>
            <person name="Adachi N"/>
            <person name="Nishimura O"/>
            <person name="Nakagawa R"/>
            <person name="Tanegashima C"/>
            <person name="Kiyatake I"/>
            <person name="Matsumoto R"/>
            <person name="Murakumo K"/>
            <person name="Nishida K"/>
            <person name="Terakita A"/>
            <person name="Kuratani S"/>
            <person name="Sato K"/>
            <person name="Hyodo S Kuraku.S."/>
        </authorList>
    </citation>
    <scope>NUCLEOTIDE SEQUENCE [LARGE SCALE GENOMIC DNA]</scope>
</reference>
<dbReference type="AlphaFoldDB" id="A0A401U0K6"/>
<feature type="region of interest" description="Disordered" evidence="1">
    <location>
        <begin position="134"/>
        <end position="164"/>
    </location>
</feature>